<evidence type="ECO:0000256" key="8">
    <source>
        <dbReference type="ARBA" id="ARBA00022989"/>
    </source>
</evidence>
<evidence type="ECO:0000256" key="10">
    <source>
        <dbReference type="RuleBase" id="RU364125"/>
    </source>
</evidence>
<dbReference type="AlphaFoldDB" id="A0A7G1H3Z7"/>
<keyword evidence="7 10" id="KW-0283">Flagellar rotation</keyword>
<keyword evidence="8" id="KW-1133">Transmembrane helix</keyword>
<dbReference type="GO" id="GO:0009425">
    <property type="term" value="C:bacterial-type flagellum basal body"/>
    <property type="evidence" value="ECO:0007669"/>
    <property type="project" value="InterPro"/>
</dbReference>
<gene>
    <name evidence="11" type="ORF">JZK55_18210</name>
</gene>
<evidence type="ECO:0000313" key="12">
    <source>
        <dbReference type="Proteomes" id="UP000516360"/>
    </source>
</evidence>
<dbReference type="EMBL" id="AP022873">
    <property type="protein sequence ID" value="BCB96899.1"/>
    <property type="molecule type" value="Genomic_DNA"/>
</dbReference>
<dbReference type="RefSeq" id="WP_203472059.1">
    <property type="nucleotide sequence ID" value="NZ_AP022873.1"/>
</dbReference>
<dbReference type="PANTHER" id="PTHR35091">
    <property type="entry name" value="FLAGELLAR PROTEIN FLIL"/>
    <property type="match status" value="1"/>
</dbReference>
<dbReference type="Proteomes" id="UP000516360">
    <property type="component" value="Chromosome"/>
</dbReference>
<keyword evidence="4 10" id="KW-1003">Cell membrane</keyword>
<comment type="similarity">
    <text evidence="3 10">Belongs to the FliL family.</text>
</comment>
<dbReference type="PANTHER" id="PTHR35091:SF2">
    <property type="entry name" value="FLAGELLAR PROTEIN FLIL"/>
    <property type="match status" value="1"/>
</dbReference>
<dbReference type="GO" id="GO:0071978">
    <property type="term" value="P:bacterial-type flagellum-dependent swarming motility"/>
    <property type="evidence" value="ECO:0007669"/>
    <property type="project" value="TreeGrafter"/>
</dbReference>
<comment type="subcellular location">
    <subcellularLocation>
        <location evidence="2">Cell membrane</location>
        <topology evidence="2">Single-pass membrane protein</topology>
    </subcellularLocation>
</comment>
<evidence type="ECO:0000256" key="7">
    <source>
        <dbReference type="ARBA" id="ARBA00022779"/>
    </source>
</evidence>
<evidence type="ECO:0000256" key="5">
    <source>
        <dbReference type="ARBA" id="ARBA00022500"/>
    </source>
</evidence>
<evidence type="ECO:0000256" key="9">
    <source>
        <dbReference type="ARBA" id="ARBA00023136"/>
    </source>
</evidence>
<keyword evidence="6" id="KW-0812">Transmembrane</keyword>
<evidence type="ECO:0000313" key="11">
    <source>
        <dbReference type="EMBL" id="BCB96899.1"/>
    </source>
</evidence>
<name>A0A7G1H3Z7_9BACT</name>
<keyword evidence="5 10" id="KW-0145">Chemotaxis</keyword>
<evidence type="ECO:0000256" key="2">
    <source>
        <dbReference type="ARBA" id="ARBA00004162"/>
    </source>
</evidence>
<accession>A0A7G1H3Z7</accession>
<evidence type="ECO:0000256" key="3">
    <source>
        <dbReference type="ARBA" id="ARBA00008281"/>
    </source>
</evidence>
<reference evidence="11 12" key="1">
    <citation type="submission" date="2020-03" db="EMBL/GenBank/DDBJ databases">
        <title>Complete genome sequences of two sulfur-disproportionating bacterial strains T55J and Mzg5.</title>
        <authorList>
            <person name="Umezawa K."/>
            <person name="Kojima H."/>
            <person name="Kato Y."/>
            <person name="Fukui M."/>
        </authorList>
    </citation>
    <scope>NUCLEOTIDE SEQUENCE [LARGE SCALE GENOMIC DNA]</scope>
    <source>
        <strain evidence="11 12">T55J</strain>
    </source>
</reference>
<dbReference type="GO" id="GO:0006935">
    <property type="term" value="P:chemotaxis"/>
    <property type="evidence" value="ECO:0007669"/>
    <property type="project" value="UniProtKB-KW"/>
</dbReference>
<dbReference type="GO" id="GO:0005886">
    <property type="term" value="C:plasma membrane"/>
    <property type="evidence" value="ECO:0007669"/>
    <property type="project" value="UniProtKB-SubCell"/>
</dbReference>
<dbReference type="KEGG" id="dtp:JZK55_18210"/>
<dbReference type="InterPro" id="IPR005503">
    <property type="entry name" value="FliL"/>
</dbReference>
<keyword evidence="9 10" id="KW-0472">Membrane</keyword>
<proteinExistence type="inferred from homology"/>
<dbReference type="Pfam" id="PF03748">
    <property type="entry name" value="FliL"/>
    <property type="match status" value="1"/>
</dbReference>
<keyword evidence="12" id="KW-1185">Reference proteome</keyword>
<comment type="function">
    <text evidence="1 10">Controls the rotational direction of flagella during chemotaxis.</text>
</comment>
<protein>
    <recommendedName>
        <fullName evidence="10">Flagellar protein FliL</fullName>
    </recommendedName>
</protein>
<sequence>MNFRYTILFLMLIILFISTYSHGSESAKKGGETPVLQLDPFITNIGSGKRFLKFSISIELSTPAMAEKAKAKTGMIRDAIIMLITSKTPDDVSSSEGKQQLKDELVTRLNQILGEDSIKNIYFTDFVMQ</sequence>
<evidence type="ECO:0000256" key="1">
    <source>
        <dbReference type="ARBA" id="ARBA00002254"/>
    </source>
</evidence>
<evidence type="ECO:0000256" key="4">
    <source>
        <dbReference type="ARBA" id="ARBA00022475"/>
    </source>
</evidence>
<evidence type="ECO:0000256" key="6">
    <source>
        <dbReference type="ARBA" id="ARBA00022692"/>
    </source>
</evidence>
<organism evidence="11 12">
    <name type="scientific">Dissulfurispira thermophila</name>
    <dbReference type="NCBI Taxonomy" id="2715679"/>
    <lineage>
        <taxon>Bacteria</taxon>
        <taxon>Pseudomonadati</taxon>
        <taxon>Nitrospirota</taxon>
        <taxon>Thermodesulfovibrionia</taxon>
        <taxon>Thermodesulfovibrionales</taxon>
        <taxon>Dissulfurispiraceae</taxon>
        <taxon>Dissulfurispira</taxon>
    </lineage>
</organism>